<gene>
    <name evidence="2" type="ORF">SLS63_005041</name>
</gene>
<proteinExistence type="predicted"/>
<feature type="region of interest" description="Disordered" evidence="1">
    <location>
        <begin position="356"/>
        <end position="378"/>
    </location>
</feature>
<feature type="compositionally biased region" description="Low complexity" evidence="1">
    <location>
        <begin position="356"/>
        <end position="366"/>
    </location>
</feature>
<dbReference type="InterPro" id="IPR038071">
    <property type="entry name" value="UROD/MetE-like_sf"/>
</dbReference>
<evidence type="ECO:0000313" key="3">
    <source>
        <dbReference type="Proteomes" id="UP001430848"/>
    </source>
</evidence>
<reference evidence="2 3" key="1">
    <citation type="submission" date="2024-02" db="EMBL/GenBank/DDBJ databases">
        <title>De novo assembly and annotation of 12 fungi associated with fruit tree decline syndrome in Ontario, Canada.</title>
        <authorList>
            <person name="Sulman M."/>
            <person name="Ellouze W."/>
            <person name="Ilyukhin E."/>
        </authorList>
    </citation>
    <scope>NUCLEOTIDE SEQUENCE [LARGE SCALE GENOMIC DNA]</scope>
    <source>
        <strain evidence="2 3">M169</strain>
    </source>
</reference>
<dbReference type="SUPFAM" id="SSF51726">
    <property type="entry name" value="UROD/MetE-like"/>
    <property type="match status" value="1"/>
</dbReference>
<protein>
    <submittedName>
        <fullName evidence="2">Uncharacterized protein</fullName>
    </submittedName>
</protein>
<dbReference type="Proteomes" id="UP001430848">
    <property type="component" value="Unassembled WGS sequence"/>
</dbReference>
<keyword evidence="3" id="KW-1185">Reference proteome</keyword>
<organism evidence="2 3">
    <name type="scientific">Diaporthe eres</name>
    <name type="common">Phomopsis oblonga</name>
    <dbReference type="NCBI Taxonomy" id="83184"/>
    <lineage>
        <taxon>Eukaryota</taxon>
        <taxon>Fungi</taxon>
        <taxon>Dikarya</taxon>
        <taxon>Ascomycota</taxon>
        <taxon>Pezizomycotina</taxon>
        <taxon>Sordariomycetes</taxon>
        <taxon>Sordariomycetidae</taxon>
        <taxon>Diaporthales</taxon>
        <taxon>Diaporthaceae</taxon>
        <taxon>Diaporthe</taxon>
        <taxon>Diaporthe eres species complex</taxon>
    </lineage>
</organism>
<comment type="caution">
    <text evidence="2">The sequence shown here is derived from an EMBL/GenBank/DDBJ whole genome shotgun (WGS) entry which is preliminary data.</text>
</comment>
<dbReference type="EMBL" id="JAKNSF020000020">
    <property type="protein sequence ID" value="KAK7732363.1"/>
    <property type="molecule type" value="Genomic_DNA"/>
</dbReference>
<evidence type="ECO:0000313" key="2">
    <source>
        <dbReference type="EMBL" id="KAK7732363.1"/>
    </source>
</evidence>
<sequence>MTNFQPHGVHLIGSICLSSAEEVFRKTTALLPGRLRRIPDGETQHRQQFFRFQRDAFAEAGASQALRQYDAQRNPLPSDAIPQEEVELLAKHLSEHLHTGYDTYAIESYNLFVRLRDEGVIPPGVRFQVSLPTPVNVMTTIAPPYQAALEPVYEAALLRDLRRIEAAVPSDDLSVQWDCAIEFAILEGVENPTFQPWFASGGDDDAAARRAHINAALVRLGRAVDERAELGYHLCYGDAGHQHFCEPRDTGLLVDVAWTVLRGVGRPVAWLHLPVPKSRDDDAYFAPLVGLVPALRKGGTEIYLGLVHVDDEEGTRRRIEAASRVLGAFGVGTECGMGRTPPEDFDSIMAISAAVSSPVRSPPKSKMTADGLDRSTEK</sequence>
<evidence type="ECO:0000256" key="1">
    <source>
        <dbReference type="SAM" id="MobiDB-lite"/>
    </source>
</evidence>
<accession>A0ABR1PCP0</accession>
<name>A0ABR1PCP0_DIAER</name>
<dbReference type="Gene3D" id="3.20.20.210">
    <property type="match status" value="1"/>
</dbReference>